<keyword evidence="2" id="KW-1133">Transmembrane helix</keyword>
<evidence type="ECO:0000256" key="1">
    <source>
        <dbReference type="SAM" id="MobiDB-lite"/>
    </source>
</evidence>
<proteinExistence type="predicted"/>
<dbReference type="OrthoDB" id="9781333at2"/>
<accession>A0A1T4K9D9</accession>
<feature type="transmembrane region" description="Helical" evidence="2">
    <location>
        <begin position="1391"/>
        <end position="1413"/>
    </location>
</feature>
<feature type="domain" description="VWFA" evidence="3">
    <location>
        <begin position="89"/>
        <end position="265"/>
    </location>
</feature>
<gene>
    <name evidence="4" type="ORF">SAMN02745110_00275</name>
</gene>
<feature type="transmembrane region" description="Helical" evidence="2">
    <location>
        <begin position="59"/>
        <end position="77"/>
    </location>
</feature>
<feature type="domain" description="VWFA" evidence="3">
    <location>
        <begin position="980"/>
        <end position="1150"/>
    </location>
</feature>
<evidence type="ECO:0000313" key="5">
    <source>
        <dbReference type="Proteomes" id="UP000189857"/>
    </source>
</evidence>
<sequence>MTFSTLLPLGLLVLVPYLIILYFLRPRGKDTKISSNLLWKQIFERTQSRTKRSRFVRDLLLLLQLLIIAMLILSLMGPRVRSKYKNGSNILILMDTSAGMQHKDGDKTRFEKAVDEAVNLVDDSDGASFTVISCGGNVDIKISNSRNRTKVKEILKGLKCTDEASNLTSAYEVVKTMRETGGDDLLHVIIFTDGSGAETAGEYVSNLGADVKVYGGGSSNLSAQMLTFANSDKSTVENPLYDFAGRIINYSDSQASFEVTLYDEDGTVCGVQILSCEGGISATAIFNDVSWNGNKMHIEISDITFSNGGEDSLEKDNETYVVKDKKNTMSGVLIGQGNIFIEKAFEAVTKKPLIVSTDETVIKEKNAGIIIYDSGFKDNFDPAKKAEQGENVTGIMEFGIPEDSARIEKKLEGVYIDSKTTALTNGLSNFNLGVNEAAVLKVPEWAESFMDYNGESVGYFGEHDGIRYIVLGFDIRETDFPLNAEFPIFIANSMNYLSDSGILVKNTYTAGDVLLVNPSADYDAAVLSTKLTESGVFDITAGKDTESYVVRFPGSEADGRAVSEGTVSTGEYKNSFAKRNISGLLVIAAIILLLLEMIIYVKEMRYKGKFYYILRGAMAALLILSQLHISIPVKAVKQTTIFVVDVSESNKDNVEEINKYISKEVKKMSGKDRFGVVAFGDESIIDQFVTKDKSYAGVMTEVDTQSTNIEEAVSRGLSMIPPESSGRIVILTDGKETEGNIMNTASAVVGGEVELYGIIFEKEEQDDVYIENATLPEKVSWNETFSVNVNIMSNYDTEAEVFLEDDNGNKQKADIQLVKGNNRYTFKSAVDEESTGKYKITVNAKGDENLDNNVFNLFTAVGDEAPVLVVIGGNTHDDAFESVLKAAGVNYETVSASTAPDNINELLAYESIIFDNVFKNDLPEGFLANIESYVKDYGHGFICCGGENSFMLGGYKETVLEKILPVNMNMRGMVEYPETAVIMVIDRSGSMGGNMGGVDNLEVAKNAAIVAVDSLSPSDYVGVVSFDDKFTWDVPITRVSEKESIVQGIKNIGLGGGTTIHPAVRDAVNEAIGLNCKVKHILLLTDGMGEGANYDDVIQDVNDNNITLSTIAIGNSADIMLLSELAAKCGGRYYNSTSAKDIPRIFTQEVYLSMNSYIQNGDFRLDVSPSHAITKGLFSSGWPSILGYIAATPKDMATVLAVSDQDDPILSCWQYGLGKTIAWNTDVSGKWSSNLEGESDYAALWKRIVDFSINDSMSLNDKVESHEEDGKIVVTYTTNDFNDKTEISGGYTGGEDKTGDITFQMIEPGVYQAVLPEDTQGIYNLNVVRKDDGKIVNSVLSAAVLQYPKEYRYDISNRNFTDYIEKYGKNITMNDNIWKSMNKKHRDRLDLTWIIVLLSLLLFTADVTLRKFGFMYFPLKKKKKVKTKVNSVEAEIASNAAANAAGAVAGTGAGGNAANTVDGKQEAQAPSGNAAGAVNSKKVKKAKKEKDVKTQTTGLDMSELLKKKNDRNMQ</sequence>
<dbReference type="Gene3D" id="3.40.50.880">
    <property type="match status" value="2"/>
</dbReference>
<dbReference type="PROSITE" id="PS50234">
    <property type="entry name" value="VWFA"/>
    <property type="match status" value="2"/>
</dbReference>
<feature type="transmembrane region" description="Helical" evidence="2">
    <location>
        <begin position="6"/>
        <end position="24"/>
    </location>
</feature>
<keyword evidence="5" id="KW-1185">Reference proteome</keyword>
<dbReference type="PANTHER" id="PTHR37947:SF2">
    <property type="entry name" value="VON WILLEBRAND FACTOR TYPE A"/>
    <property type="match status" value="1"/>
</dbReference>
<dbReference type="InterPro" id="IPR029062">
    <property type="entry name" value="Class_I_gatase-like"/>
</dbReference>
<dbReference type="Pfam" id="PF07090">
    <property type="entry name" value="GATase1_like"/>
    <property type="match status" value="1"/>
</dbReference>
<dbReference type="Pfam" id="PF13519">
    <property type="entry name" value="VWA_2"/>
    <property type="match status" value="1"/>
</dbReference>
<dbReference type="SUPFAM" id="SSF52317">
    <property type="entry name" value="Class I glutamine amidotransferase-like"/>
    <property type="match status" value="1"/>
</dbReference>
<dbReference type="SUPFAM" id="SSF53300">
    <property type="entry name" value="vWA-like"/>
    <property type="match status" value="3"/>
</dbReference>
<dbReference type="RefSeq" id="WP_078785949.1">
    <property type="nucleotide sequence ID" value="NZ_FMTO01000002.1"/>
</dbReference>
<dbReference type="SMART" id="SM00327">
    <property type="entry name" value="VWA"/>
    <property type="match status" value="3"/>
</dbReference>
<feature type="region of interest" description="Disordered" evidence="1">
    <location>
        <begin position="1455"/>
        <end position="1514"/>
    </location>
</feature>
<dbReference type="EMBL" id="FUXA01000003">
    <property type="protein sequence ID" value="SJZ39062.1"/>
    <property type="molecule type" value="Genomic_DNA"/>
</dbReference>
<dbReference type="Pfam" id="PF00092">
    <property type="entry name" value="VWA"/>
    <property type="match status" value="2"/>
</dbReference>
<dbReference type="InterPro" id="IPR036465">
    <property type="entry name" value="vWFA_dom_sf"/>
</dbReference>
<dbReference type="PANTHER" id="PTHR37947">
    <property type="entry name" value="BLL2462 PROTEIN"/>
    <property type="match status" value="1"/>
</dbReference>
<organism evidence="4 5">
    <name type="scientific">Eubacterium ruminantium</name>
    <dbReference type="NCBI Taxonomy" id="42322"/>
    <lineage>
        <taxon>Bacteria</taxon>
        <taxon>Bacillati</taxon>
        <taxon>Bacillota</taxon>
        <taxon>Clostridia</taxon>
        <taxon>Eubacteriales</taxon>
        <taxon>Eubacteriaceae</taxon>
        <taxon>Eubacterium</taxon>
    </lineage>
</organism>
<keyword evidence="2" id="KW-0812">Transmembrane</keyword>
<evidence type="ECO:0000256" key="2">
    <source>
        <dbReference type="SAM" id="Phobius"/>
    </source>
</evidence>
<dbReference type="Pfam" id="PF07584">
    <property type="entry name" value="BatA"/>
    <property type="match status" value="1"/>
</dbReference>
<feature type="compositionally biased region" description="Basic and acidic residues" evidence="1">
    <location>
        <begin position="1503"/>
        <end position="1514"/>
    </location>
</feature>
<dbReference type="CDD" id="cd00198">
    <property type="entry name" value="vWFA"/>
    <property type="match status" value="1"/>
</dbReference>
<keyword evidence="2" id="KW-0472">Membrane</keyword>
<dbReference type="InterPro" id="IPR024163">
    <property type="entry name" value="Aerotolerance_reg_N"/>
</dbReference>
<dbReference type="InterPro" id="IPR002035">
    <property type="entry name" value="VWF_A"/>
</dbReference>
<protein>
    <submittedName>
        <fullName evidence="4">Uncharacterized membrane protein</fullName>
    </submittedName>
</protein>
<name>A0A1T4K9D9_9FIRM</name>
<dbReference type="InterPro" id="IPR010768">
    <property type="entry name" value="GATase1-like"/>
</dbReference>
<feature type="transmembrane region" description="Helical" evidence="2">
    <location>
        <begin position="612"/>
        <end position="631"/>
    </location>
</feature>
<feature type="transmembrane region" description="Helical" evidence="2">
    <location>
        <begin position="581"/>
        <end position="600"/>
    </location>
</feature>
<evidence type="ECO:0000259" key="3">
    <source>
        <dbReference type="PROSITE" id="PS50234"/>
    </source>
</evidence>
<evidence type="ECO:0000313" key="4">
    <source>
        <dbReference type="EMBL" id="SJZ39062.1"/>
    </source>
</evidence>
<dbReference type="Proteomes" id="UP000189857">
    <property type="component" value="Unassembled WGS sequence"/>
</dbReference>
<dbReference type="Gene3D" id="3.40.50.410">
    <property type="entry name" value="von Willebrand factor, type A domain"/>
    <property type="match status" value="2"/>
</dbReference>
<reference evidence="4 5" key="1">
    <citation type="submission" date="2017-02" db="EMBL/GenBank/DDBJ databases">
        <authorList>
            <person name="Peterson S.W."/>
        </authorList>
    </citation>
    <scope>NUCLEOTIDE SEQUENCE [LARGE SCALE GENOMIC DNA]</scope>
    <source>
        <strain evidence="4 5">ATCC 17233</strain>
    </source>
</reference>